<evidence type="ECO:0000256" key="1">
    <source>
        <dbReference type="ARBA" id="ARBA00023015"/>
    </source>
</evidence>
<feature type="domain" description="HTH hxlR-type" evidence="4">
    <location>
        <begin position="10"/>
        <end position="109"/>
    </location>
</feature>
<comment type="caution">
    <text evidence="5">The sequence shown here is derived from an EMBL/GenBank/DDBJ whole genome shotgun (WGS) entry which is preliminary data.</text>
</comment>
<organism evidence="5 6">
    <name type="scientific">Luteimonas galliterrae</name>
    <dbReference type="NCBI Taxonomy" id="2940486"/>
    <lineage>
        <taxon>Bacteria</taxon>
        <taxon>Pseudomonadati</taxon>
        <taxon>Pseudomonadota</taxon>
        <taxon>Gammaproteobacteria</taxon>
        <taxon>Lysobacterales</taxon>
        <taxon>Lysobacteraceae</taxon>
        <taxon>Luteimonas</taxon>
    </lineage>
</organism>
<dbReference type="PANTHER" id="PTHR33204:SF39">
    <property type="entry name" value="TRANSCRIPTIONAL REGULATORY PROTEIN"/>
    <property type="match status" value="1"/>
</dbReference>
<keyword evidence="3" id="KW-0804">Transcription</keyword>
<name>A0ABT0MHD3_9GAMM</name>
<accession>A0ABT0MHD3</accession>
<protein>
    <submittedName>
        <fullName evidence="5">Helix-turn-helix transcriptional regulator</fullName>
    </submittedName>
</protein>
<dbReference type="RefSeq" id="WP_249472610.1">
    <property type="nucleotide sequence ID" value="NZ_JAMBEP010000001.1"/>
</dbReference>
<keyword evidence="2" id="KW-0238">DNA-binding</keyword>
<dbReference type="Pfam" id="PF01638">
    <property type="entry name" value="HxlR"/>
    <property type="match status" value="1"/>
</dbReference>
<dbReference type="SUPFAM" id="SSF46785">
    <property type="entry name" value="Winged helix' DNA-binding domain"/>
    <property type="match status" value="1"/>
</dbReference>
<dbReference type="InterPro" id="IPR002577">
    <property type="entry name" value="HTH_HxlR"/>
</dbReference>
<dbReference type="EMBL" id="JAMBEP010000001">
    <property type="protein sequence ID" value="MCL1634278.1"/>
    <property type="molecule type" value="Genomic_DNA"/>
</dbReference>
<proteinExistence type="predicted"/>
<keyword evidence="6" id="KW-1185">Reference proteome</keyword>
<keyword evidence="1" id="KW-0805">Transcription regulation</keyword>
<evidence type="ECO:0000256" key="3">
    <source>
        <dbReference type="ARBA" id="ARBA00023163"/>
    </source>
</evidence>
<dbReference type="Proteomes" id="UP001431217">
    <property type="component" value="Unassembled WGS sequence"/>
</dbReference>
<evidence type="ECO:0000313" key="5">
    <source>
        <dbReference type="EMBL" id="MCL1634278.1"/>
    </source>
</evidence>
<reference evidence="5 6" key="1">
    <citation type="submission" date="2022-05" db="EMBL/GenBank/DDBJ databases">
        <title>Luteimonas sp. SX5, whole genome shotgun sequencing project.</title>
        <authorList>
            <person name="Zhao G."/>
            <person name="Shen L."/>
        </authorList>
    </citation>
    <scope>NUCLEOTIDE SEQUENCE [LARGE SCALE GENOMIC DNA]</scope>
    <source>
        <strain evidence="5 6">SX5</strain>
    </source>
</reference>
<evidence type="ECO:0000256" key="2">
    <source>
        <dbReference type="ARBA" id="ARBA00023125"/>
    </source>
</evidence>
<sequence length="123" mass="13880">MKPRHTQASCAPVREILSRIGDKWSILVIVVLSEGPWRFNALKHSIEGMSQRMLTLTLRNLERDGLVTRTVYPTVPPSVEYALTPLGQSLVGPVTSLGRWALENSEQIDDARRRFDAAAKRKR</sequence>
<dbReference type="PANTHER" id="PTHR33204">
    <property type="entry name" value="TRANSCRIPTIONAL REGULATOR, MARR FAMILY"/>
    <property type="match status" value="1"/>
</dbReference>
<dbReference type="PROSITE" id="PS51118">
    <property type="entry name" value="HTH_HXLR"/>
    <property type="match status" value="1"/>
</dbReference>
<dbReference type="InterPro" id="IPR036388">
    <property type="entry name" value="WH-like_DNA-bd_sf"/>
</dbReference>
<gene>
    <name evidence="5" type="ORF">M2650_06480</name>
</gene>
<dbReference type="Gene3D" id="1.10.10.10">
    <property type="entry name" value="Winged helix-like DNA-binding domain superfamily/Winged helix DNA-binding domain"/>
    <property type="match status" value="1"/>
</dbReference>
<evidence type="ECO:0000313" key="6">
    <source>
        <dbReference type="Proteomes" id="UP001431217"/>
    </source>
</evidence>
<dbReference type="InterPro" id="IPR036390">
    <property type="entry name" value="WH_DNA-bd_sf"/>
</dbReference>
<evidence type="ECO:0000259" key="4">
    <source>
        <dbReference type="PROSITE" id="PS51118"/>
    </source>
</evidence>